<organism evidence="6 7">
    <name type="scientific">Strongylocentrotus purpuratus</name>
    <name type="common">Purple sea urchin</name>
    <dbReference type="NCBI Taxonomy" id="7668"/>
    <lineage>
        <taxon>Eukaryota</taxon>
        <taxon>Metazoa</taxon>
        <taxon>Echinodermata</taxon>
        <taxon>Eleutherozoa</taxon>
        <taxon>Echinozoa</taxon>
        <taxon>Echinoidea</taxon>
        <taxon>Euechinoidea</taxon>
        <taxon>Echinacea</taxon>
        <taxon>Camarodonta</taxon>
        <taxon>Echinidea</taxon>
        <taxon>Strongylocentrotidae</taxon>
        <taxon>Strongylocentrotus</taxon>
    </lineage>
</organism>
<dbReference type="RefSeq" id="XP_030853285.1">
    <property type="nucleotide sequence ID" value="XM_030997425.1"/>
</dbReference>
<dbReference type="Gene3D" id="3.30.40.10">
    <property type="entry name" value="Zinc/RING finger domain, C3HC4 (zinc finger)"/>
    <property type="match status" value="1"/>
</dbReference>
<evidence type="ECO:0000256" key="4">
    <source>
        <dbReference type="PROSITE-ProRule" id="PRU00146"/>
    </source>
</evidence>
<dbReference type="InterPro" id="IPR013083">
    <property type="entry name" value="Znf_RING/FYVE/PHD"/>
</dbReference>
<dbReference type="GO" id="GO:0008270">
    <property type="term" value="F:zinc ion binding"/>
    <property type="evidence" value="ECO:0007669"/>
    <property type="project" value="UniProtKB-KW"/>
</dbReference>
<evidence type="ECO:0000256" key="3">
    <source>
        <dbReference type="ARBA" id="ARBA00022833"/>
    </source>
</evidence>
<dbReference type="InterPro" id="IPR018527">
    <property type="entry name" value="Rubredoxin_Fe_BS"/>
</dbReference>
<dbReference type="EnsemblMetazoa" id="XM_030997425">
    <property type="protein sequence ID" value="XP_030853285"/>
    <property type="gene ID" value="LOC115929135"/>
</dbReference>
<reference evidence="6" key="2">
    <citation type="submission" date="2021-01" db="UniProtKB">
        <authorList>
            <consortium name="EnsemblMetazoa"/>
        </authorList>
    </citation>
    <scope>IDENTIFICATION</scope>
</reference>
<proteinExistence type="predicted"/>
<dbReference type="InterPro" id="IPR019787">
    <property type="entry name" value="Znf_PHD-finger"/>
</dbReference>
<feature type="domain" description="PHD-type" evidence="5">
    <location>
        <begin position="29"/>
        <end position="83"/>
    </location>
</feature>
<keyword evidence="1" id="KW-0479">Metal-binding</keyword>
<dbReference type="PROSITE" id="PS50016">
    <property type="entry name" value="ZF_PHD_2"/>
    <property type="match status" value="1"/>
</dbReference>
<dbReference type="GeneID" id="115929135"/>
<name>A0A7M7PPE9_STRPU</name>
<dbReference type="SUPFAM" id="SSF57903">
    <property type="entry name" value="FYVE/PHD zinc finger"/>
    <property type="match status" value="1"/>
</dbReference>
<keyword evidence="7" id="KW-1185">Reference proteome</keyword>
<evidence type="ECO:0000313" key="6">
    <source>
        <dbReference type="EnsemblMetazoa" id="XP_030853285"/>
    </source>
</evidence>
<accession>A0A7M7PPE9</accession>
<reference evidence="7" key="1">
    <citation type="submission" date="2015-02" db="EMBL/GenBank/DDBJ databases">
        <title>Genome sequencing for Strongylocentrotus purpuratus.</title>
        <authorList>
            <person name="Murali S."/>
            <person name="Liu Y."/>
            <person name="Vee V."/>
            <person name="English A."/>
            <person name="Wang M."/>
            <person name="Skinner E."/>
            <person name="Han Y."/>
            <person name="Muzny D.M."/>
            <person name="Worley K.C."/>
            <person name="Gibbs R.A."/>
        </authorList>
    </citation>
    <scope>NUCLEOTIDE SEQUENCE</scope>
</reference>
<evidence type="ECO:0000313" key="7">
    <source>
        <dbReference type="Proteomes" id="UP000007110"/>
    </source>
</evidence>
<dbReference type="PROSITE" id="PS00202">
    <property type="entry name" value="RUBREDOXIN"/>
    <property type="match status" value="1"/>
</dbReference>
<evidence type="ECO:0000256" key="2">
    <source>
        <dbReference type="ARBA" id="ARBA00022771"/>
    </source>
</evidence>
<evidence type="ECO:0000259" key="5">
    <source>
        <dbReference type="PROSITE" id="PS50016"/>
    </source>
</evidence>
<keyword evidence="2 4" id="KW-0863">Zinc-finger</keyword>
<sequence length="165" mass="19486">MMDTIEFKKTLDEIMNILTSCALVTNPELNECCICNNEIKENESDARCDCCSKHFHVTCMGFPCEDRLSDLTLIWICPFCGNNNIAHRMFDKVCIPSHFNRYKVLDEERDEYCCSTDLPQSSKNDRRKYTRSKKRSRISECTEFMLVAREKKQRTRKKQSRFPEL</sequence>
<dbReference type="AlphaFoldDB" id="A0A7M7PPE9"/>
<protein>
    <recommendedName>
        <fullName evidence="5">PHD-type domain-containing protein</fullName>
    </recommendedName>
</protein>
<dbReference type="InterPro" id="IPR011011">
    <property type="entry name" value="Znf_FYVE_PHD"/>
</dbReference>
<keyword evidence="3" id="KW-0862">Zinc</keyword>
<evidence type="ECO:0000256" key="1">
    <source>
        <dbReference type="ARBA" id="ARBA00022723"/>
    </source>
</evidence>
<dbReference type="Proteomes" id="UP000007110">
    <property type="component" value="Unassembled WGS sequence"/>
</dbReference>